<evidence type="ECO:0000313" key="2">
    <source>
        <dbReference type="Proteomes" id="UP000886998"/>
    </source>
</evidence>
<reference evidence="1" key="1">
    <citation type="submission" date="2020-08" db="EMBL/GenBank/DDBJ databases">
        <title>Multicomponent nature underlies the extraordinary mechanical properties of spider dragline silk.</title>
        <authorList>
            <person name="Kono N."/>
            <person name="Nakamura H."/>
            <person name="Mori M."/>
            <person name="Yoshida Y."/>
            <person name="Ohtoshi R."/>
            <person name="Malay A.D."/>
            <person name="Moran D.A.P."/>
            <person name="Tomita M."/>
            <person name="Numata K."/>
            <person name="Arakawa K."/>
        </authorList>
    </citation>
    <scope>NUCLEOTIDE SEQUENCE</scope>
</reference>
<evidence type="ECO:0000313" key="1">
    <source>
        <dbReference type="EMBL" id="GFS57846.1"/>
    </source>
</evidence>
<protein>
    <submittedName>
        <fullName evidence="1">Uncharacterized protein</fullName>
    </submittedName>
</protein>
<organism evidence="1 2">
    <name type="scientific">Trichonephila inaurata madagascariensis</name>
    <dbReference type="NCBI Taxonomy" id="2747483"/>
    <lineage>
        <taxon>Eukaryota</taxon>
        <taxon>Metazoa</taxon>
        <taxon>Ecdysozoa</taxon>
        <taxon>Arthropoda</taxon>
        <taxon>Chelicerata</taxon>
        <taxon>Arachnida</taxon>
        <taxon>Araneae</taxon>
        <taxon>Araneomorphae</taxon>
        <taxon>Entelegynae</taxon>
        <taxon>Araneoidea</taxon>
        <taxon>Nephilidae</taxon>
        <taxon>Trichonephila</taxon>
        <taxon>Trichonephila inaurata</taxon>
    </lineage>
</organism>
<dbReference type="EMBL" id="BMAV01027287">
    <property type="protein sequence ID" value="GFS57846.1"/>
    <property type="molecule type" value="Genomic_DNA"/>
</dbReference>
<comment type="caution">
    <text evidence="1">The sequence shown here is derived from an EMBL/GenBank/DDBJ whole genome shotgun (WGS) entry which is preliminary data.</text>
</comment>
<gene>
    <name evidence="1" type="ORF">TNIN_280411</name>
</gene>
<name>A0A8X6KLI3_9ARAC</name>
<dbReference type="AlphaFoldDB" id="A0A8X6KLI3"/>
<sequence>MSTTYPSHRNREGGKGLEDDAELQSCFQSFKERVIGRRFDERVKGTCVASSFSAGEIGLESASNVFWGGGFGHNSSVVSENSDFNQWRGGEVMREDVIEYRTEVGPLRRAR</sequence>
<proteinExistence type="predicted"/>
<keyword evidence="2" id="KW-1185">Reference proteome</keyword>
<accession>A0A8X6KLI3</accession>
<dbReference type="Proteomes" id="UP000886998">
    <property type="component" value="Unassembled WGS sequence"/>
</dbReference>